<feature type="region of interest" description="Disordered" evidence="1">
    <location>
        <begin position="284"/>
        <end position="316"/>
    </location>
</feature>
<feature type="region of interest" description="Disordered" evidence="1">
    <location>
        <begin position="403"/>
        <end position="446"/>
    </location>
</feature>
<accession>A0A1V9ZUV5</accession>
<feature type="compositionally biased region" description="Acidic residues" evidence="1">
    <location>
        <begin position="12"/>
        <end position="22"/>
    </location>
</feature>
<proteinExistence type="predicted"/>
<gene>
    <name evidence="2" type="ORF">THRCLA_05756</name>
</gene>
<dbReference type="OrthoDB" id="88403at2759"/>
<sequence length="461" mass="50927">MQGHLKGHDVDNSFDMDDDEDASVGHRAVTEQHVEEEEVEEDQDELLSDPEDSHDMTPSQDAASHVVPTNVSLHGATVPSSDLGIDIHDKRALDNSFDDEEQTMHHAVAMHSGDANRHEPVATRNVEDAHHVSDVLHANPTTHTDYDEELESEDDEHDAAIQQPTPHDTVHDHTKQAAYDDGEDISDSEGEQFAETATTTTNAPPVSDTKALNESPRTSTLPPVATSRLAPLASKINYQDTHHDDEDLDEVERLMQGHLKGHDVDNSFDMDDDEDASVGHRAVTEQHVEEEEVEEDQDELLSDPEDSHDMTPSQDAASHVVPTNVSLHGATVPSSDLGIDIHDKRALDNSFDDEEQTMHHAVAMHSGDANRHEPVATRNVEDAHHVSDVLHANPTTHTDYDEELESEDDEHDAAIQQPTPHDTVHDHTKQAAYDDGEDISDSEGEQFAETALVVVVLYLDY</sequence>
<feature type="compositionally biased region" description="Acidic residues" evidence="1">
    <location>
        <begin position="434"/>
        <end position="446"/>
    </location>
</feature>
<feature type="compositionally biased region" description="Acidic residues" evidence="1">
    <location>
        <begin position="180"/>
        <end position="192"/>
    </location>
</feature>
<feature type="compositionally biased region" description="Polar residues" evidence="1">
    <location>
        <begin position="210"/>
        <end position="221"/>
    </location>
</feature>
<reference evidence="2 3" key="1">
    <citation type="journal article" date="2014" name="Genome Biol. Evol.">
        <title>The secreted proteins of Achlya hypogyna and Thraustotheca clavata identify the ancestral oomycete secretome and reveal gene acquisitions by horizontal gene transfer.</title>
        <authorList>
            <person name="Misner I."/>
            <person name="Blouin N."/>
            <person name="Leonard G."/>
            <person name="Richards T.A."/>
            <person name="Lane C.E."/>
        </authorList>
    </citation>
    <scope>NUCLEOTIDE SEQUENCE [LARGE SCALE GENOMIC DNA]</scope>
    <source>
        <strain evidence="2 3">ATCC 34112</strain>
    </source>
</reference>
<evidence type="ECO:0000256" key="1">
    <source>
        <dbReference type="SAM" id="MobiDB-lite"/>
    </source>
</evidence>
<comment type="caution">
    <text evidence="2">The sequence shown here is derived from an EMBL/GenBank/DDBJ whole genome shotgun (WGS) entry which is preliminary data.</text>
</comment>
<dbReference type="AlphaFoldDB" id="A0A1V9ZUV5"/>
<feature type="compositionally biased region" description="Acidic residues" evidence="1">
    <location>
        <begin position="288"/>
        <end position="306"/>
    </location>
</feature>
<protein>
    <submittedName>
        <fullName evidence="2">Uncharacterized protein</fullName>
    </submittedName>
</protein>
<feature type="region of interest" description="Disordered" evidence="1">
    <location>
        <begin position="147"/>
        <end position="223"/>
    </location>
</feature>
<keyword evidence="3" id="KW-1185">Reference proteome</keyword>
<feature type="region of interest" description="Disordered" evidence="1">
    <location>
        <begin position="1"/>
        <end position="64"/>
    </location>
</feature>
<dbReference type="Proteomes" id="UP000243217">
    <property type="component" value="Unassembled WGS sequence"/>
</dbReference>
<feature type="compositionally biased region" description="Basic and acidic residues" evidence="1">
    <location>
        <begin position="1"/>
        <end position="11"/>
    </location>
</feature>
<evidence type="ECO:0000313" key="3">
    <source>
        <dbReference type="Proteomes" id="UP000243217"/>
    </source>
</evidence>
<dbReference type="EMBL" id="JNBS01001559">
    <property type="protein sequence ID" value="OQS01787.1"/>
    <property type="molecule type" value="Genomic_DNA"/>
</dbReference>
<organism evidence="2 3">
    <name type="scientific">Thraustotheca clavata</name>
    <dbReference type="NCBI Taxonomy" id="74557"/>
    <lineage>
        <taxon>Eukaryota</taxon>
        <taxon>Sar</taxon>
        <taxon>Stramenopiles</taxon>
        <taxon>Oomycota</taxon>
        <taxon>Saprolegniomycetes</taxon>
        <taxon>Saprolegniales</taxon>
        <taxon>Achlyaceae</taxon>
        <taxon>Thraustotheca</taxon>
    </lineage>
</organism>
<feature type="compositionally biased region" description="Acidic residues" evidence="1">
    <location>
        <begin position="34"/>
        <end position="52"/>
    </location>
</feature>
<name>A0A1V9ZUV5_9STRA</name>
<feature type="compositionally biased region" description="Low complexity" evidence="1">
    <location>
        <begin position="194"/>
        <end position="203"/>
    </location>
</feature>
<feature type="compositionally biased region" description="Acidic residues" evidence="1">
    <location>
        <begin position="147"/>
        <end position="157"/>
    </location>
</feature>
<evidence type="ECO:0000313" key="2">
    <source>
        <dbReference type="EMBL" id="OQS01787.1"/>
    </source>
</evidence>